<proteinExistence type="predicted"/>
<feature type="transmembrane region" description="Helical" evidence="4">
    <location>
        <begin position="164"/>
        <end position="185"/>
    </location>
</feature>
<evidence type="ECO:0000256" key="2">
    <source>
        <dbReference type="ARBA" id="ARBA00022801"/>
    </source>
</evidence>
<dbReference type="InterPro" id="IPR029052">
    <property type="entry name" value="Metallo-depent_PP-like"/>
</dbReference>
<keyword evidence="4" id="KW-0812">Transmembrane</keyword>
<feature type="region of interest" description="Disordered" evidence="3">
    <location>
        <begin position="349"/>
        <end position="371"/>
    </location>
</feature>
<dbReference type="GO" id="GO:0046872">
    <property type="term" value="F:metal ion binding"/>
    <property type="evidence" value="ECO:0007669"/>
    <property type="project" value="UniProtKB-KW"/>
</dbReference>
<evidence type="ECO:0000313" key="7">
    <source>
        <dbReference type="Proteomes" id="UP000239415"/>
    </source>
</evidence>
<keyword evidence="7" id="KW-1185">Reference proteome</keyword>
<feature type="domain" description="Calcineurin-like phosphoesterase" evidence="5">
    <location>
        <begin position="251"/>
        <end position="418"/>
    </location>
</feature>
<dbReference type="AlphaFoldDB" id="A0A2T0KMJ4"/>
<dbReference type="PANTHER" id="PTHR31302:SF31">
    <property type="entry name" value="PHOSPHODIESTERASE YAEI"/>
    <property type="match status" value="1"/>
</dbReference>
<feature type="transmembrane region" description="Helical" evidence="4">
    <location>
        <begin position="137"/>
        <end position="157"/>
    </location>
</feature>
<evidence type="ECO:0000259" key="5">
    <source>
        <dbReference type="Pfam" id="PF00149"/>
    </source>
</evidence>
<accession>A0A2T0KMJ4</accession>
<reference evidence="6 7" key="1">
    <citation type="submission" date="2018-03" db="EMBL/GenBank/DDBJ databases">
        <title>Genomic Encyclopedia of Archaeal and Bacterial Type Strains, Phase II (KMG-II): from individual species to whole genera.</title>
        <authorList>
            <person name="Goeker M."/>
        </authorList>
    </citation>
    <scope>NUCLEOTIDE SEQUENCE [LARGE SCALE GENOMIC DNA]</scope>
    <source>
        <strain evidence="6 7">DSM 43146</strain>
    </source>
</reference>
<dbReference type="GO" id="GO:0009245">
    <property type="term" value="P:lipid A biosynthetic process"/>
    <property type="evidence" value="ECO:0007669"/>
    <property type="project" value="TreeGrafter"/>
</dbReference>
<evidence type="ECO:0000256" key="4">
    <source>
        <dbReference type="SAM" id="Phobius"/>
    </source>
</evidence>
<dbReference type="GO" id="GO:0008758">
    <property type="term" value="F:UDP-2,3-diacylglucosamine hydrolase activity"/>
    <property type="evidence" value="ECO:0007669"/>
    <property type="project" value="TreeGrafter"/>
</dbReference>
<dbReference type="Gene3D" id="3.60.21.10">
    <property type="match status" value="1"/>
</dbReference>
<dbReference type="PANTHER" id="PTHR31302">
    <property type="entry name" value="TRANSMEMBRANE PROTEIN WITH METALLOPHOSPHOESTERASE DOMAIN-RELATED"/>
    <property type="match status" value="1"/>
</dbReference>
<evidence type="ECO:0000256" key="1">
    <source>
        <dbReference type="ARBA" id="ARBA00022723"/>
    </source>
</evidence>
<protein>
    <submittedName>
        <fullName evidence="6">3',5'-cyclic AMP phosphodiesterase CpdA</fullName>
    </submittedName>
</protein>
<dbReference type="Pfam" id="PF00149">
    <property type="entry name" value="Metallophos"/>
    <property type="match status" value="1"/>
</dbReference>
<sequence length="536" mass="55959">MKEDRPSWQSRRRSAAALTGRVFRHRWTRRVRVAGAVGLTAVAGSLIGVMLFARADINVGPFSAEMSVVPSVEGGTEINIPPLGSLHLDSHRGPIHLRVDLGSLDQSRTEALIDNPAAISSAGDRAVDEVVAGVSRLGLRTMGLAVLGGLILAALVFRDVRRTAAAGITALVVTGGSLGLAAGTLRPDSISEPRYEGLLINAPAVVGDARRIADNYGRYAEQLQTILGNVSRVYSTISVLPVYEPAGNTTRILHVSDLHLNPASWGLIRTVVETFEIDAVVDTGDIVDWGSSAETGYVSSIPSIQVPYIFVRGNHDSIGIQNAVAAQSNAVVLDNGLTEVDGLTIAGIGDPQFTPDKSESNEAGDESGPELLSAAGDRLAQTIRGSGKKVDIALVHDPAMAQPLSGLVPLVLSGHQHRRSVALLPPPETPAPDPSASASPAPAPPVAAQPTVTTRIMVEGSTGGAGLRGLEKEEATPLSLSVLYFDENRELKAYDDIQLGGTGESNVEMQRNVVGLEPEETPAPASSQPAGAPSPS</sequence>
<dbReference type="InterPro" id="IPR051158">
    <property type="entry name" value="Metallophosphoesterase_sf"/>
</dbReference>
<dbReference type="GO" id="GO:0016020">
    <property type="term" value="C:membrane"/>
    <property type="evidence" value="ECO:0007669"/>
    <property type="project" value="GOC"/>
</dbReference>
<keyword evidence="1" id="KW-0479">Metal-binding</keyword>
<keyword evidence="2" id="KW-0378">Hydrolase</keyword>
<dbReference type="RefSeq" id="WP_106316292.1">
    <property type="nucleotide sequence ID" value="NZ_BOMO01000008.1"/>
</dbReference>
<feature type="region of interest" description="Disordered" evidence="3">
    <location>
        <begin position="422"/>
        <end position="448"/>
    </location>
</feature>
<dbReference type="InterPro" id="IPR004843">
    <property type="entry name" value="Calcineurin-like_PHP"/>
</dbReference>
<feature type="compositionally biased region" description="Low complexity" evidence="3">
    <location>
        <begin position="522"/>
        <end position="536"/>
    </location>
</feature>
<feature type="transmembrane region" description="Helical" evidence="4">
    <location>
        <begin position="31"/>
        <end position="53"/>
    </location>
</feature>
<organism evidence="6 7">
    <name type="scientific">Actinoplanes italicus</name>
    <dbReference type="NCBI Taxonomy" id="113567"/>
    <lineage>
        <taxon>Bacteria</taxon>
        <taxon>Bacillati</taxon>
        <taxon>Actinomycetota</taxon>
        <taxon>Actinomycetes</taxon>
        <taxon>Micromonosporales</taxon>
        <taxon>Micromonosporaceae</taxon>
        <taxon>Actinoplanes</taxon>
    </lineage>
</organism>
<name>A0A2T0KMJ4_9ACTN</name>
<feature type="compositionally biased region" description="Pro residues" evidence="3">
    <location>
        <begin position="424"/>
        <end position="433"/>
    </location>
</feature>
<comment type="caution">
    <text evidence="6">The sequence shown here is derived from an EMBL/GenBank/DDBJ whole genome shotgun (WGS) entry which is preliminary data.</text>
</comment>
<feature type="region of interest" description="Disordered" evidence="3">
    <location>
        <begin position="514"/>
        <end position="536"/>
    </location>
</feature>
<keyword evidence="4" id="KW-1133">Transmembrane helix</keyword>
<dbReference type="Proteomes" id="UP000239415">
    <property type="component" value="Unassembled WGS sequence"/>
</dbReference>
<dbReference type="OrthoDB" id="5241348at2"/>
<evidence type="ECO:0000313" key="6">
    <source>
        <dbReference type="EMBL" id="PRX24840.1"/>
    </source>
</evidence>
<dbReference type="SUPFAM" id="SSF56300">
    <property type="entry name" value="Metallo-dependent phosphatases"/>
    <property type="match status" value="1"/>
</dbReference>
<dbReference type="EMBL" id="PVMZ01000002">
    <property type="protein sequence ID" value="PRX24840.1"/>
    <property type="molecule type" value="Genomic_DNA"/>
</dbReference>
<evidence type="ECO:0000256" key="3">
    <source>
        <dbReference type="SAM" id="MobiDB-lite"/>
    </source>
</evidence>
<gene>
    <name evidence="6" type="ORF">CLV67_102620</name>
</gene>
<keyword evidence="4" id="KW-0472">Membrane</keyword>